<dbReference type="RefSeq" id="WP_064978497.1">
    <property type="nucleotide sequence ID" value="NZ_CP076372.1"/>
</dbReference>
<dbReference type="KEGG" id="pshi:SAMEA2665130_2127"/>
<dbReference type="AlphaFoldDB" id="A0A8I1W399"/>
<name>A0A8I1W399_PLESH</name>
<reference evidence="1" key="1">
    <citation type="submission" date="2021-03" db="EMBL/GenBank/DDBJ databases">
        <title>Plesiomonas shigelloides zfcc0051, isolated from zebrafish feces.</title>
        <authorList>
            <person name="Vanderhoek Z."/>
            <person name="Gaulke C."/>
        </authorList>
    </citation>
    <scope>NUCLEOTIDE SEQUENCE</scope>
    <source>
        <strain evidence="1">Zfcc0051</strain>
    </source>
</reference>
<dbReference type="InterPro" id="IPR027354">
    <property type="entry name" value="YcgL_dom"/>
</dbReference>
<dbReference type="HAMAP" id="MF_01866">
    <property type="entry name" value="UPF0745"/>
    <property type="match status" value="1"/>
</dbReference>
<comment type="caution">
    <text evidence="1">The sequence shown here is derived from an EMBL/GenBank/DDBJ whole genome shotgun (WGS) entry which is preliminary data.</text>
</comment>
<dbReference type="PANTHER" id="PTHR38109:SF1">
    <property type="entry name" value="PROTEIN YCGL"/>
    <property type="match status" value="1"/>
</dbReference>
<dbReference type="InterPro" id="IPR038068">
    <property type="entry name" value="YcgL-like_sf"/>
</dbReference>
<dbReference type="PROSITE" id="PS51648">
    <property type="entry name" value="YCGL"/>
    <property type="match status" value="1"/>
</dbReference>
<evidence type="ECO:0000313" key="2">
    <source>
        <dbReference type="Proteomes" id="UP000664658"/>
    </source>
</evidence>
<dbReference type="SUPFAM" id="SSF160191">
    <property type="entry name" value="YcgL-like"/>
    <property type="match status" value="1"/>
</dbReference>
<organism evidence="1 2">
    <name type="scientific">Plesiomonas shigelloides</name>
    <name type="common">Aeromonas shigelloides</name>
    <dbReference type="NCBI Taxonomy" id="703"/>
    <lineage>
        <taxon>Bacteria</taxon>
        <taxon>Pseudomonadati</taxon>
        <taxon>Pseudomonadota</taxon>
        <taxon>Gammaproteobacteria</taxon>
        <taxon>Enterobacterales</taxon>
        <taxon>Enterobacteriaceae</taxon>
        <taxon>Plesiomonas</taxon>
    </lineage>
</organism>
<protein>
    <submittedName>
        <fullName evidence="1">YcgL domain-containing protein</fullName>
    </submittedName>
</protein>
<proteinExistence type="inferred from homology"/>
<gene>
    <name evidence="1" type="ORF">J2R62_02350</name>
</gene>
<dbReference type="Gene3D" id="3.10.510.20">
    <property type="entry name" value="YcgL domain"/>
    <property type="match status" value="1"/>
</dbReference>
<dbReference type="Pfam" id="PF05166">
    <property type="entry name" value="YcgL"/>
    <property type="match status" value="1"/>
</dbReference>
<evidence type="ECO:0000313" key="1">
    <source>
        <dbReference type="EMBL" id="MBO1107072.1"/>
    </source>
</evidence>
<accession>A0A8I1W399</accession>
<sequence length="97" mass="11564">MWCAIYKSLRREETYLYVEKRDDFSRVPEELLRGFGKPQLVMLFPLDGSKRLVNIDLNKLKTCLTEQGFYLQLPPPKENLLKQHCLENNHTEKQHDD</sequence>
<dbReference type="Proteomes" id="UP000664658">
    <property type="component" value="Unassembled WGS sequence"/>
</dbReference>
<dbReference type="PANTHER" id="PTHR38109">
    <property type="entry name" value="PROTEIN YCGL"/>
    <property type="match status" value="1"/>
</dbReference>
<dbReference type="GeneID" id="69703903"/>
<dbReference type="EMBL" id="JAFNAA010000002">
    <property type="protein sequence ID" value="MBO1107072.1"/>
    <property type="molecule type" value="Genomic_DNA"/>
</dbReference>